<reference evidence="2 3" key="1">
    <citation type="submission" date="2009-04" db="EMBL/GenBank/DDBJ databases">
        <authorList>
            <person name="Qin X."/>
            <person name="Bachman B."/>
            <person name="Battles P."/>
            <person name="Bell A."/>
            <person name="Bess C."/>
            <person name="Bickham C."/>
            <person name="Chaboub L."/>
            <person name="Chen D."/>
            <person name="Coyle M."/>
            <person name="Deiros D.R."/>
            <person name="Dinh H."/>
            <person name="Forbes L."/>
            <person name="Fowler G."/>
            <person name="Francisco L."/>
            <person name="Fu Q."/>
            <person name="Gubbala S."/>
            <person name="Hale W."/>
            <person name="Han Y."/>
            <person name="Hemphill L."/>
            <person name="Highlander S.K."/>
            <person name="Hirani K."/>
            <person name="Hogues M."/>
            <person name="Jackson L."/>
            <person name="Jakkamsetti A."/>
            <person name="Javaid M."/>
            <person name="Jiang H."/>
            <person name="Korchina V."/>
            <person name="Kovar C."/>
            <person name="Lara F."/>
            <person name="Lee S."/>
            <person name="Mata R."/>
            <person name="Mathew T."/>
            <person name="Moen C."/>
            <person name="Morales K."/>
            <person name="Munidasa M."/>
            <person name="Nazareth L."/>
            <person name="Ngo R."/>
            <person name="Nguyen L."/>
            <person name="Okwuonu G."/>
            <person name="Ongeri F."/>
            <person name="Patil S."/>
            <person name="Petrosino J."/>
            <person name="Pham C."/>
            <person name="Pham P."/>
            <person name="Pu L.-L."/>
            <person name="Puazo M."/>
            <person name="Raj R."/>
            <person name="Reid J."/>
            <person name="Rouhana J."/>
            <person name="Saada N."/>
            <person name="Shang Y."/>
            <person name="Simmons D."/>
            <person name="Thornton R."/>
            <person name="Warren J."/>
            <person name="Weissenberger G."/>
            <person name="Zhang J."/>
            <person name="Zhang L."/>
            <person name="Zhou C."/>
            <person name="Zhu D."/>
            <person name="Muzny D."/>
            <person name="Worley K."/>
            <person name="Gibbs R."/>
        </authorList>
    </citation>
    <scope>NUCLEOTIDE SEQUENCE [LARGE SCALE GENOMIC DNA]</scope>
    <source>
        <strain evidence="2 3">ATCC 43531</strain>
    </source>
</reference>
<dbReference type="RefSeq" id="WP_006690121.1">
    <property type="nucleotide sequence ID" value="NZ_GG694006.1"/>
</dbReference>
<evidence type="ECO:0000259" key="1">
    <source>
        <dbReference type="Pfam" id="PF01863"/>
    </source>
</evidence>
<dbReference type="CDD" id="cd07344">
    <property type="entry name" value="M48_yhfN_like"/>
    <property type="match status" value="1"/>
</dbReference>
<dbReference type="Pfam" id="PF01863">
    <property type="entry name" value="YgjP-like"/>
    <property type="match status" value="1"/>
</dbReference>
<keyword evidence="3" id="KW-1185">Reference proteome</keyword>
<evidence type="ECO:0000313" key="2">
    <source>
        <dbReference type="EMBL" id="EEQ48407.1"/>
    </source>
</evidence>
<organism evidence="2 3">
    <name type="scientific">Selenomonas flueggei ATCC 43531</name>
    <dbReference type="NCBI Taxonomy" id="638302"/>
    <lineage>
        <taxon>Bacteria</taxon>
        <taxon>Bacillati</taxon>
        <taxon>Bacillota</taxon>
        <taxon>Negativicutes</taxon>
        <taxon>Selenomonadales</taxon>
        <taxon>Selenomonadaceae</taxon>
        <taxon>Selenomonas</taxon>
    </lineage>
</organism>
<evidence type="ECO:0000313" key="3">
    <source>
        <dbReference type="Proteomes" id="UP000005309"/>
    </source>
</evidence>
<dbReference type="PANTHER" id="PTHR30399:SF1">
    <property type="entry name" value="UTP PYROPHOSPHATASE"/>
    <property type="match status" value="1"/>
</dbReference>
<dbReference type="InterPro" id="IPR002725">
    <property type="entry name" value="YgjP-like_metallopeptidase"/>
</dbReference>
<dbReference type="InterPro" id="IPR053136">
    <property type="entry name" value="UTP_pyrophosphatase-like"/>
</dbReference>
<dbReference type="STRING" id="638302.HMPREF0908_1387"/>
<dbReference type="EMBL" id="ACLA01000020">
    <property type="protein sequence ID" value="EEQ48407.1"/>
    <property type="molecule type" value="Genomic_DNA"/>
</dbReference>
<dbReference type="Gene3D" id="3.30.2010.10">
    <property type="entry name" value="Metalloproteases ('zincins'), catalytic domain"/>
    <property type="match status" value="1"/>
</dbReference>
<proteinExistence type="predicted"/>
<accession>C4V4E3</accession>
<dbReference type="HOGENOM" id="CLU_065947_1_0_9"/>
<dbReference type="OrthoDB" id="9811177at2"/>
<dbReference type="Proteomes" id="UP000005309">
    <property type="component" value="Unassembled WGS sequence"/>
</dbReference>
<dbReference type="eggNOG" id="COG1451">
    <property type="taxonomic scope" value="Bacteria"/>
</dbReference>
<sequence>MKGHGRILREVERTLAGIPAVIRYKNIKNLYLRISGDGSRIELSVPRRMLMRDMENFVRRRRAWIDARLLSMRAKKPPSLCAVGDIVHLWGRGYPIVDAPLVQGKAYAECVGGMILLHAPAGADAQTRRAAVDALWRRELAAAIVREAPHCEAVVGKHAERWRIRAMKTRWGSCNVRTAYITLNLQLVQYDVRALRYVMMHELTHLWVRGHNAQFYARMDRYFPDWREVKKVLNTWARENSEMQ</sequence>
<protein>
    <recommendedName>
        <fullName evidence="1">YgjP-like metallopeptidase domain-containing protein</fullName>
    </recommendedName>
</protein>
<comment type="caution">
    <text evidence="2">The sequence shown here is derived from an EMBL/GenBank/DDBJ whole genome shotgun (WGS) entry which is preliminary data.</text>
</comment>
<dbReference type="AlphaFoldDB" id="C4V4E3"/>
<dbReference type="PANTHER" id="PTHR30399">
    <property type="entry name" value="UNCHARACTERIZED PROTEIN YGJP"/>
    <property type="match status" value="1"/>
</dbReference>
<feature type="domain" description="YgjP-like metallopeptidase" evidence="1">
    <location>
        <begin position="28"/>
        <end position="234"/>
    </location>
</feature>
<gene>
    <name evidence="2" type="ORF">HMPREF0908_1387</name>
</gene>
<name>C4V4E3_9FIRM</name>